<dbReference type="InterPro" id="IPR030185">
    <property type="entry name" value="Mae1"/>
</dbReference>
<dbReference type="Gene3D" id="1.50.10.150">
    <property type="entry name" value="Voltage-dependent anion channel"/>
    <property type="match status" value="1"/>
</dbReference>
<accession>A0A1V6NV06</accession>
<feature type="transmembrane region" description="Helical" evidence="6">
    <location>
        <begin position="240"/>
        <end position="259"/>
    </location>
</feature>
<evidence type="ECO:0000256" key="4">
    <source>
        <dbReference type="ARBA" id="ARBA00023136"/>
    </source>
</evidence>
<dbReference type="CDD" id="cd09317">
    <property type="entry name" value="TDT_Mae1_like"/>
    <property type="match status" value="1"/>
</dbReference>
<dbReference type="STRING" id="69771.A0A1V6NV06"/>
<evidence type="ECO:0008006" key="9">
    <source>
        <dbReference type="Google" id="ProtNLM"/>
    </source>
</evidence>
<dbReference type="OrthoDB" id="2901184at2759"/>
<dbReference type="GO" id="GO:0015140">
    <property type="term" value="F:malate transmembrane transporter activity"/>
    <property type="evidence" value="ECO:0007669"/>
    <property type="project" value="InterPro"/>
</dbReference>
<keyword evidence="2 6" id="KW-0812">Transmembrane</keyword>
<feature type="transmembrane region" description="Helical" evidence="6">
    <location>
        <begin position="174"/>
        <end position="193"/>
    </location>
</feature>
<keyword evidence="4 6" id="KW-0472">Membrane</keyword>
<dbReference type="OMA" id="FYHYPYT"/>
<feature type="transmembrane region" description="Helical" evidence="6">
    <location>
        <begin position="102"/>
        <end position="121"/>
    </location>
</feature>
<protein>
    <recommendedName>
        <fullName evidence="9">C4-dicarboxylate transporter/malic acid transport protein</fullName>
    </recommendedName>
</protein>
<gene>
    <name evidence="7" type="ORF">PENDEC_c034G02961</name>
</gene>
<dbReference type="InterPro" id="IPR004695">
    <property type="entry name" value="SLAC1/Mae1/Ssu1/TehA"/>
</dbReference>
<keyword evidence="8" id="KW-1185">Reference proteome</keyword>
<dbReference type="GO" id="GO:0016020">
    <property type="term" value="C:membrane"/>
    <property type="evidence" value="ECO:0007669"/>
    <property type="project" value="UniProtKB-SubCell"/>
</dbReference>
<feature type="transmembrane region" description="Helical" evidence="6">
    <location>
        <begin position="205"/>
        <end position="228"/>
    </location>
</feature>
<dbReference type="AlphaFoldDB" id="A0A1V6NV06"/>
<organism evidence="7 8">
    <name type="scientific">Penicillium decumbens</name>
    <dbReference type="NCBI Taxonomy" id="69771"/>
    <lineage>
        <taxon>Eukaryota</taxon>
        <taxon>Fungi</taxon>
        <taxon>Dikarya</taxon>
        <taxon>Ascomycota</taxon>
        <taxon>Pezizomycotina</taxon>
        <taxon>Eurotiomycetes</taxon>
        <taxon>Eurotiomycetidae</taxon>
        <taxon>Eurotiales</taxon>
        <taxon>Aspergillaceae</taxon>
        <taxon>Penicillium</taxon>
    </lineage>
</organism>
<feature type="region of interest" description="Disordered" evidence="5">
    <location>
        <begin position="65"/>
        <end position="87"/>
    </location>
</feature>
<evidence type="ECO:0000256" key="3">
    <source>
        <dbReference type="ARBA" id="ARBA00022989"/>
    </source>
</evidence>
<evidence type="ECO:0000313" key="8">
    <source>
        <dbReference type="Proteomes" id="UP000191522"/>
    </source>
</evidence>
<dbReference type="InterPro" id="IPR038665">
    <property type="entry name" value="Voltage-dep_anion_channel_sf"/>
</dbReference>
<evidence type="ECO:0000256" key="1">
    <source>
        <dbReference type="ARBA" id="ARBA00004141"/>
    </source>
</evidence>
<evidence type="ECO:0000313" key="7">
    <source>
        <dbReference type="EMBL" id="OQD68500.1"/>
    </source>
</evidence>
<reference evidence="8" key="1">
    <citation type="journal article" date="2017" name="Nat. Microbiol.">
        <title>Global analysis of biosynthetic gene clusters reveals vast potential of secondary metabolite production in Penicillium species.</title>
        <authorList>
            <person name="Nielsen J.C."/>
            <person name="Grijseels S."/>
            <person name="Prigent S."/>
            <person name="Ji B."/>
            <person name="Dainat J."/>
            <person name="Nielsen K.F."/>
            <person name="Frisvad J.C."/>
            <person name="Workman M."/>
            <person name="Nielsen J."/>
        </authorList>
    </citation>
    <scope>NUCLEOTIDE SEQUENCE [LARGE SCALE GENOMIC DNA]</scope>
    <source>
        <strain evidence="8">IBT 11843</strain>
    </source>
</reference>
<feature type="transmembrane region" description="Helical" evidence="6">
    <location>
        <begin position="311"/>
        <end position="331"/>
    </location>
</feature>
<dbReference type="PANTHER" id="PTHR31162:SF3">
    <property type="entry name" value="TRANSPORTER_MALIC ACID TRANSPORT PROTEIN, PUTATIVE-RELATED"/>
    <property type="match status" value="1"/>
</dbReference>
<proteinExistence type="predicted"/>
<dbReference type="PANTHER" id="PTHR31162">
    <property type="entry name" value="MALIC ACID TRANSPORT PROTEIN-RELATED"/>
    <property type="match status" value="1"/>
</dbReference>
<comment type="caution">
    <text evidence="7">The sequence shown here is derived from an EMBL/GenBank/DDBJ whole genome shotgun (WGS) entry which is preliminary data.</text>
</comment>
<keyword evidence="3 6" id="KW-1133">Transmembrane helix</keyword>
<feature type="transmembrane region" description="Helical" evidence="6">
    <location>
        <begin position="133"/>
        <end position="154"/>
    </location>
</feature>
<feature type="transmembrane region" description="Helical" evidence="6">
    <location>
        <begin position="351"/>
        <end position="379"/>
    </location>
</feature>
<comment type="subcellular location">
    <subcellularLocation>
        <location evidence="1">Membrane</location>
        <topology evidence="1">Multi-pass membrane protein</topology>
    </subcellularLocation>
</comment>
<evidence type="ECO:0000256" key="5">
    <source>
        <dbReference type="SAM" id="MobiDB-lite"/>
    </source>
</evidence>
<dbReference type="Pfam" id="PF03595">
    <property type="entry name" value="SLAC1"/>
    <property type="match status" value="1"/>
</dbReference>
<feature type="transmembrane region" description="Helical" evidence="6">
    <location>
        <begin position="279"/>
        <end position="299"/>
    </location>
</feature>
<name>A0A1V6NV06_PENDC</name>
<dbReference type="Proteomes" id="UP000191522">
    <property type="component" value="Unassembled WGS sequence"/>
</dbReference>
<evidence type="ECO:0000256" key="2">
    <source>
        <dbReference type="ARBA" id="ARBA00022692"/>
    </source>
</evidence>
<feature type="transmembrane region" description="Helical" evidence="6">
    <location>
        <begin position="391"/>
        <end position="411"/>
    </location>
</feature>
<evidence type="ECO:0000256" key="6">
    <source>
        <dbReference type="SAM" id="Phobius"/>
    </source>
</evidence>
<feature type="transmembrane region" description="Helical" evidence="6">
    <location>
        <begin position="417"/>
        <end position="442"/>
    </location>
</feature>
<feature type="region of interest" description="Disordered" evidence="5">
    <location>
        <begin position="1"/>
        <end position="22"/>
    </location>
</feature>
<sequence>MNELQVPRHMRSPGDDGYRTPTIEDAERTLSELASDSPGSGARDVHTSALESVLQRASSRLTDATANKEYNPCGDRDGYSSTRRSTDTLPSRLSWRKRIRHVTWAYFTLTMATGGLANVLYEVPFRFRGLDTIGIVVFLINIAFYLFVWGLLLARFYHYPYTFKASFMHPTESLFIPASVVSFGTILINISQYGPGRAGPWLLEAVGILFWIDAGLAVIFSAGIYLTLWSTTTFTIAQMTPIWIFPAYPMLIIGPHAGVLSAKLEPSRSLRIIVGGTTIQGVGFLVSLMVYSAFIYRLMTQKLPKENIRPGMFVSVGPSGFTVAGLVNMASGAKRSFPPDFMGNGPLAADVLRVVVDFAMLWLWGLAIFFFIIASAAHWSAIGPGKLRFSMAWFSFIFPNTALITATFAIGKAFSCNAISIVGCAAILPLLLMYFFVCYMMIRAIVTHQILWPQQGEDRDEGGFAMNLIKPYANALDNNPAV</sequence>
<dbReference type="EMBL" id="MDYL01000034">
    <property type="protein sequence ID" value="OQD68500.1"/>
    <property type="molecule type" value="Genomic_DNA"/>
</dbReference>